<dbReference type="HOGENOM" id="CLU_312090_0_0_9"/>
<name>F9DQ89_9BACL</name>
<sequence length="976" mass="112176">MKADILDSKSGLPTLQLEYGGRKIFIHSKYDPVKEATQLLERYKEQIENHQHILFYGVGLGYHVKAFIEQYPEKLVSTYEPVVEVAAISTSVASETKFDQSQLRYLFVEQKPADVETHLQTLSHHLTQKVLLIILPSYERFLKEEILQFLVKFKEIVEEKKQNMGTNVFFSKRWTVNALMNLPSTFETPNFLLEHAETFRDKPVLLVAAGPSLSEEMENLRIIKARGLAYIFAVGSANKALIANGIHPDAVFTYDPQAHNYTVFQPIMNEEIATIPMIYGTTVGFETIQMYPGPKMHFVTAQDTITQQFHETELPVINDAYSIAIVTMEILYRLQVKNIILVGQNFAFKNDLFYSKEIQRYDKGKREISDASVQEKDKEDAFYVKDVYGNDILTTKGFNNMRKSMVRYIAKNPDTPVINTTRGGAEIEGTTFVPLSEVMKEQLKKKVVEENWYTKGEVLPTTNETKNKLKVLQQSLATYREQDLALYAHFKEVEQSIANLNLQQLQKRFEKTDELVGKLTSNMIYDVAIRPITRNALETLQAEVELLRKMEISKEKLVIILNLFAAYFNRCRVVYKEIAPVVQTCMISQFLYLNGQKQYIATSGVFQFEGEWEKHFSPVDVMPFDLTEEEKFEWREKIALLDRIELPITGVRTTKRNASFAFLSSGTSLALYGTNHSKGSIKLRIIIDNKISNITIKERIDEELFGTNARQLLFQTTTLKDQLHHIKVEVISEDPDILFEGIKIDQSARAYHIDEVEKVDELAIGMRIRCHYKASYNTVGEFGRLGQETKSFLPVESSPNPDGDFYFIMVDVVDEEKKLIADRNLQNYISWMSLNEFIQTTTNQIILNQQGDTTGRIELLSGGSPKKEQVDQWKPYIYGADLETGYISEWDKYIVQSDRNNSIIPGSEFFWNWGDKAASWTNTKTCYKNLKGVPMMPVRSKVFAYGNWRGEGSDEWILATIENKLSIIAFRPQLLF</sequence>
<dbReference type="Gene3D" id="2.60.120.260">
    <property type="entry name" value="Galactose-binding domain-like"/>
    <property type="match status" value="1"/>
</dbReference>
<evidence type="ECO:0000313" key="4">
    <source>
        <dbReference type="Proteomes" id="UP000005316"/>
    </source>
</evidence>
<evidence type="ECO:0000256" key="1">
    <source>
        <dbReference type="SAM" id="Coils"/>
    </source>
</evidence>
<dbReference type="InterPro" id="IPR002826">
    <property type="entry name" value="MptE-like"/>
</dbReference>
<comment type="caution">
    <text evidence="3">The sequence shown here is derived from an EMBL/GenBank/DDBJ whole genome shotgun (WGS) entry which is preliminary data.</text>
</comment>
<reference evidence="3 4" key="1">
    <citation type="submission" date="2011-04" db="EMBL/GenBank/DDBJ databases">
        <authorList>
            <person name="Muzny D."/>
            <person name="Qin X."/>
            <person name="Deng J."/>
            <person name="Jiang H."/>
            <person name="Liu Y."/>
            <person name="Qu J."/>
            <person name="Song X.-Z."/>
            <person name="Zhang L."/>
            <person name="Thornton R."/>
            <person name="Coyle M."/>
            <person name="Francisco L."/>
            <person name="Jackson L."/>
            <person name="Javaid M."/>
            <person name="Korchina V."/>
            <person name="Kovar C."/>
            <person name="Mata R."/>
            <person name="Mathew T."/>
            <person name="Ngo R."/>
            <person name="Nguyen L."/>
            <person name="Nguyen N."/>
            <person name="Okwuonu G."/>
            <person name="Ongeri F."/>
            <person name="Pham C."/>
            <person name="Simmons D."/>
            <person name="Wilczek-Boney K."/>
            <person name="Hale W."/>
            <person name="Jakkamsetti A."/>
            <person name="Pham P."/>
            <person name="Ruth R."/>
            <person name="San Lucas F."/>
            <person name="Warren J."/>
            <person name="Zhang J."/>
            <person name="Zhao Z."/>
            <person name="Zhou C."/>
            <person name="Zhu D."/>
            <person name="Lee S."/>
            <person name="Bess C."/>
            <person name="Blankenburg K."/>
            <person name="Forbes L."/>
            <person name="Fu Q."/>
            <person name="Gubbala S."/>
            <person name="Hirani K."/>
            <person name="Jayaseelan J.C."/>
            <person name="Lara F."/>
            <person name="Munidasa M."/>
            <person name="Palculict T."/>
            <person name="Patil S."/>
            <person name="Pu L.-L."/>
            <person name="Saada N."/>
            <person name="Tang L."/>
            <person name="Weissenberger G."/>
            <person name="Zhu Y."/>
            <person name="Hemphill L."/>
            <person name="Shang Y."/>
            <person name="Youmans B."/>
            <person name="Ayvaz T."/>
            <person name="Ross M."/>
            <person name="Santibanez J."/>
            <person name="Aqrawi P."/>
            <person name="Gross S."/>
            <person name="Joshi V."/>
            <person name="Fowler G."/>
            <person name="Nazareth L."/>
            <person name="Reid J."/>
            <person name="Worley K."/>
            <person name="Petrosino J."/>
            <person name="Highlander S."/>
            <person name="Gibbs R."/>
        </authorList>
    </citation>
    <scope>NUCLEOTIDE SEQUENCE [LARGE SCALE GENOMIC DNA]</scope>
    <source>
        <strain evidence="3 4">2681</strain>
    </source>
</reference>
<keyword evidence="1" id="KW-0175">Coiled coil</keyword>
<feature type="domain" description="6-hydroxymethylpterin diphosphokinase MptE-like" evidence="2">
    <location>
        <begin position="177"/>
        <end position="351"/>
    </location>
</feature>
<dbReference type="Proteomes" id="UP000005316">
    <property type="component" value="Unassembled WGS sequence"/>
</dbReference>
<gene>
    <name evidence="3" type="ORF">HMPREF9372_0969</name>
</gene>
<feature type="coiled-coil region" evidence="1">
    <location>
        <begin position="462"/>
        <end position="522"/>
    </location>
</feature>
<organism evidence="3 4">
    <name type="scientific">Sporosarcina newyorkensis 2681</name>
    <dbReference type="NCBI Taxonomy" id="1027292"/>
    <lineage>
        <taxon>Bacteria</taxon>
        <taxon>Bacillati</taxon>
        <taxon>Bacillota</taxon>
        <taxon>Bacilli</taxon>
        <taxon>Bacillales</taxon>
        <taxon>Caryophanaceae</taxon>
        <taxon>Sporosarcina</taxon>
    </lineage>
</organism>
<dbReference type="RefSeq" id="WP_009765836.1">
    <property type="nucleotide sequence ID" value="NZ_GL982997.1"/>
</dbReference>
<dbReference type="AlphaFoldDB" id="F9DQ89"/>
<dbReference type="PANTHER" id="PTHR41786:SF1">
    <property type="entry name" value="6-HYDROXYMETHYLPTERIN DIPHOSPHOKINASE MPTE-LIKE DOMAIN-CONTAINING PROTEIN"/>
    <property type="match status" value="1"/>
</dbReference>
<protein>
    <recommendedName>
        <fullName evidence="2">6-hydroxymethylpterin diphosphokinase MptE-like domain-containing protein</fullName>
    </recommendedName>
</protein>
<proteinExistence type="predicted"/>
<dbReference type="EMBL" id="AFPZ01000025">
    <property type="protein sequence ID" value="EGQ26939.1"/>
    <property type="molecule type" value="Genomic_DNA"/>
</dbReference>
<accession>F9DQ89</accession>
<dbReference type="Pfam" id="PF01973">
    <property type="entry name" value="MptE-like"/>
    <property type="match status" value="1"/>
</dbReference>
<dbReference type="PANTHER" id="PTHR41786">
    <property type="entry name" value="MOTILITY ACCESSORY FACTOR MAF"/>
    <property type="match status" value="1"/>
</dbReference>
<dbReference type="eggNOG" id="COG2604">
    <property type="taxonomic scope" value="Bacteria"/>
</dbReference>
<evidence type="ECO:0000259" key="2">
    <source>
        <dbReference type="Pfam" id="PF01973"/>
    </source>
</evidence>
<evidence type="ECO:0000313" key="3">
    <source>
        <dbReference type="EMBL" id="EGQ26939.1"/>
    </source>
</evidence>